<gene>
    <name evidence="1" type="ORF">D7V20_12515</name>
</gene>
<comment type="caution">
    <text evidence="1">The sequence shown here is derived from an EMBL/GenBank/DDBJ whole genome shotgun (WGS) entry which is preliminary data.</text>
</comment>
<dbReference type="AlphaFoldDB" id="A0A3A8EQ48"/>
<protein>
    <submittedName>
        <fullName evidence="1">Uncharacterized protein</fullName>
    </submittedName>
</protein>
<proteinExistence type="predicted"/>
<evidence type="ECO:0000313" key="1">
    <source>
        <dbReference type="EMBL" id="RKG37017.1"/>
    </source>
</evidence>
<evidence type="ECO:0000313" key="2">
    <source>
        <dbReference type="Proteomes" id="UP000280405"/>
    </source>
</evidence>
<dbReference type="RefSeq" id="WP_004716968.1">
    <property type="nucleotide sequence ID" value="NZ_RAXT01000029.1"/>
</dbReference>
<keyword evidence="2" id="KW-1185">Reference proteome</keyword>
<dbReference type="EMBL" id="RAXT01000029">
    <property type="protein sequence ID" value="RKG37017.1"/>
    <property type="molecule type" value="Genomic_DNA"/>
</dbReference>
<name>A0A3A8EQ48_9GAMM</name>
<dbReference type="OrthoDB" id="6710883at2"/>
<organism evidence="1 2">
    <name type="scientific">Acinetobacter rongchengensis</name>
    <dbReference type="NCBI Taxonomy" id="2419601"/>
    <lineage>
        <taxon>Bacteria</taxon>
        <taxon>Pseudomonadati</taxon>
        <taxon>Pseudomonadota</taxon>
        <taxon>Gammaproteobacteria</taxon>
        <taxon>Moraxellales</taxon>
        <taxon>Moraxellaceae</taxon>
        <taxon>Acinetobacter</taxon>
    </lineage>
</organism>
<reference evidence="1 2" key="1">
    <citation type="submission" date="2018-09" db="EMBL/GenBank/DDBJ databases">
        <title>The draft genome of Acinetobacter spp. strains.</title>
        <authorList>
            <person name="Qin J."/>
            <person name="Feng Y."/>
            <person name="Zong Z."/>
        </authorList>
    </citation>
    <scope>NUCLEOTIDE SEQUENCE [LARGE SCALE GENOMIC DNA]</scope>
    <source>
        <strain evidence="1 2">WCHAc060115</strain>
    </source>
</reference>
<dbReference type="Proteomes" id="UP000280405">
    <property type="component" value="Unassembled WGS sequence"/>
</dbReference>
<accession>A0A3A8EQ48</accession>
<sequence length="78" mass="9186">MSDLNLDFLDQTLDNNEKKNKKIKKIRIGYKLYDKFRGDPKFADEVANSALDPDKRCYRGIKIKITHDDYELTFIADD</sequence>